<proteinExistence type="predicted"/>
<dbReference type="AlphaFoldDB" id="K4AH42"/>
<feature type="compositionally biased region" description="Polar residues" evidence="1">
    <location>
        <begin position="1"/>
        <end position="13"/>
    </location>
</feature>
<protein>
    <submittedName>
        <fullName evidence="2 3">Uncharacterized protein</fullName>
    </submittedName>
</protein>
<sequence length="99" mass="11267">MQAWASPSHTRATSHGAELAGQCPSSWSGCRYGRRPEGARGNASNQRFFMNPCSCYYKLPWICDSPRSGARCQARTDCRDELCRGYKQKRLLWGRLCRC</sequence>
<feature type="region of interest" description="Disordered" evidence="1">
    <location>
        <begin position="1"/>
        <end position="27"/>
    </location>
</feature>
<accession>K4AH42</accession>
<evidence type="ECO:0000313" key="4">
    <source>
        <dbReference type="Proteomes" id="UP000004995"/>
    </source>
</evidence>
<dbReference type="HOGENOM" id="CLU_2324728_0_0_1"/>
<dbReference type="EMBL" id="AGNK02005853">
    <property type="status" value="NOT_ANNOTATED_CDS"/>
    <property type="molecule type" value="Genomic_DNA"/>
</dbReference>
<dbReference type="EMBL" id="CM003536">
    <property type="protein sequence ID" value="RCV43835.1"/>
    <property type="molecule type" value="Genomic_DNA"/>
</dbReference>
<dbReference type="EnsemblPlants" id="KQK89961">
    <property type="protein sequence ID" value="KQK89961"/>
    <property type="gene ID" value="SETIT_038199mg"/>
</dbReference>
<evidence type="ECO:0000313" key="2">
    <source>
        <dbReference type="EMBL" id="RCV43835.1"/>
    </source>
</evidence>
<evidence type="ECO:0000313" key="3">
    <source>
        <dbReference type="EnsemblPlants" id="KQK89961"/>
    </source>
</evidence>
<reference evidence="2 4" key="1">
    <citation type="journal article" date="2012" name="Nat. Biotechnol.">
        <title>Reference genome sequence of the model plant Setaria.</title>
        <authorList>
            <person name="Bennetzen J.L."/>
            <person name="Schmutz J."/>
            <person name="Wang H."/>
            <person name="Percifield R."/>
            <person name="Hawkins J."/>
            <person name="Pontaroli A.C."/>
            <person name="Estep M."/>
            <person name="Feng L."/>
            <person name="Vaughn J.N."/>
            <person name="Grimwood J."/>
            <person name="Jenkins J."/>
            <person name="Barry K."/>
            <person name="Lindquist E."/>
            <person name="Hellsten U."/>
            <person name="Deshpande S."/>
            <person name="Wang X."/>
            <person name="Wu X."/>
            <person name="Mitros T."/>
            <person name="Triplett J."/>
            <person name="Yang X."/>
            <person name="Ye C.Y."/>
            <person name="Mauro-Herrera M."/>
            <person name="Wang L."/>
            <person name="Li P."/>
            <person name="Sharma M."/>
            <person name="Sharma R."/>
            <person name="Ronald P.C."/>
            <person name="Panaud O."/>
            <person name="Kellogg E.A."/>
            <person name="Brutnell T.P."/>
            <person name="Doust A.N."/>
            <person name="Tuskan G.A."/>
            <person name="Rokhsar D."/>
            <person name="Devos K.M."/>
        </authorList>
    </citation>
    <scope>NUCLEOTIDE SEQUENCE [LARGE SCALE GENOMIC DNA]</scope>
    <source>
        <strain evidence="4">cv. Yugu1</strain>
        <strain evidence="2">Yugu1</strain>
    </source>
</reference>
<dbReference type="Proteomes" id="UP000004995">
    <property type="component" value="Unassembled WGS sequence"/>
</dbReference>
<keyword evidence="4" id="KW-1185">Reference proteome</keyword>
<organism evidence="2">
    <name type="scientific">Setaria italica</name>
    <name type="common">Foxtail millet</name>
    <name type="synonym">Panicum italicum</name>
    <dbReference type="NCBI Taxonomy" id="4555"/>
    <lineage>
        <taxon>Eukaryota</taxon>
        <taxon>Viridiplantae</taxon>
        <taxon>Streptophyta</taxon>
        <taxon>Embryophyta</taxon>
        <taxon>Tracheophyta</taxon>
        <taxon>Spermatophyta</taxon>
        <taxon>Magnoliopsida</taxon>
        <taxon>Liliopsida</taxon>
        <taxon>Poales</taxon>
        <taxon>Poaceae</taxon>
        <taxon>PACMAD clade</taxon>
        <taxon>Panicoideae</taxon>
        <taxon>Panicodae</taxon>
        <taxon>Paniceae</taxon>
        <taxon>Cenchrinae</taxon>
        <taxon>Setaria</taxon>
    </lineage>
</organism>
<reference evidence="2" key="2">
    <citation type="submission" date="2015-07" db="EMBL/GenBank/DDBJ databases">
        <authorList>
            <person name="Noorani M."/>
        </authorList>
    </citation>
    <scope>NUCLEOTIDE SEQUENCE</scope>
    <source>
        <strain evidence="2">Yugu1</strain>
    </source>
</reference>
<evidence type="ECO:0000256" key="1">
    <source>
        <dbReference type="SAM" id="MobiDB-lite"/>
    </source>
</evidence>
<gene>
    <name evidence="2" type="ORF">SETIT_9G325600v2</name>
</gene>
<name>K4AH42_SETIT</name>
<reference evidence="3" key="3">
    <citation type="submission" date="2018-08" db="UniProtKB">
        <authorList>
            <consortium name="EnsemblPlants"/>
        </authorList>
    </citation>
    <scope>IDENTIFICATION</scope>
    <source>
        <strain evidence="3">Yugu1</strain>
    </source>
</reference>
<dbReference type="Gramene" id="KQK89961">
    <property type="protein sequence ID" value="KQK89961"/>
    <property type="gene ID" value="SETIT_038199mg"/>
</dbReference>